<keyword evidence="3" id="KW-0540">Nuclease</keyword>
<protein>
    <submittedName>
        <fullName evidence="9">Twitching motility protein PilT</fullName>
    </submittedName>
</protein>
<feature type="domain" description="PIN" evidence="8">
    <location>
        <begin position="6"/>
        <end position="122"/>
    </location>
</feature>
<keyword evidence="5" id="KW-0378">Hydrolase</keyword>
<evidence type="ECO:0000313" key="9">
    <source>
        <dbReference type="EMBL" id="KIA92920.1"/>
    </source>
</evidence>
<gene>
    <name evidence="9" type="ORF">OC25_14520</name>
</gene>
<evidence type="ECO:0000256" key="1">
    <source>
        <dbReference type="ARBA" id="ARBA00001946"/>
    </source>
</evidence>
<dbReference type="GO" id="GO:0046872">
    <property type="term" value="F:metal ion binding"/>
    <property type="evidence" value="ECO:0007669"/>
    <property type="project" value="UniProtKB-KW"/>
</dbReference>
<organism evidence="9 10">
    <name type="scientific">Pedobacter kyungheensis</name>
    <dbReference type="NCBI Taxonomy" id="1069985"/>
    <lineage>
        <taxon>Bacteria</taxon>
        <taxon>Pseudomonadati</taxon>
        <taxon>Bacteroidota</taxon>
        <taxon>Sphingobacteriia</taxon>
        <taxon>Sphingobacteriales</taxon>
        <taxon>Sphingobacteriaceae</taxon>
        <taxon>Pedobacter</taxon>
    </lineage>
</organism>
<dbReference type="PANTHER" id="PTHR33653">
    <property type="entry name" value="RIBONUCLEASE VAPC2"/>
    <property type="match status" value="1"/>
</dbReference>
<dbReference type="InterPro" id="IPR002716">
    <property type="entry name" value="PIN_dom"/>
</dbReference>
<evidence type="ECO:0000313" key="10">
    <source>
        <dbReference type="Proteomes" id="UP000031246"/>
    </source>
</evidence>
<evidence type="ECO:0000256" key="3">
    <source>
        <dbReference type="ARBA" id="ARBA00022722"/>
    </source>
</evidence>
<comment type="cofactor">
    <cofactor evidence="1">
        <name>Mg(2+)</name>
        <dbReference type="ChEBI" id="CHEBI:18420"/>
    </cofactor>
</comment>
<dbReference type="Gene3D" id="3.40.50.1010">
    <property type="entry name" value="5'-nuclease"/>
    <property type="match status" value="1"/>
</dbReference>
<dbReference type="CDD" id="cd09881">
    <property type="entry name" value="PIN_VapC4-5_FitB-like"/>
    <property type="match status" value="1"/>
</dbReference>
<proteinExistence type="inferred from homology"/>
<keyword evidence="10" id="KW-1185">Reference proteome</keyword>
<accession>A0A0C1DG62</accession>
<sequence length="130" mass="15125">MENGIVCLDTSILIDFYRKQIKEKSAFYKLTKVYKLFAVSIITEYEIMIGAKPDEIVFWKAFFDKITILPFDKDANDKAIEITRYLKNKNTLIEIPDIFIGATALSRNIKIATLNKKHFERIMNLELIAL</sequence>
<dbReference type="InterPro" id="IPR029060">
    <property type="entry name" value="PIN-like_dom_sf"/>
</dbReference>
<reference evidence="9 10" key="1">
    <citation type="submission" date="2014-10" db="EMBL/GenBank/DDBJ databases">
        <title>Pedobacter Kyungheensis.</title>
        <authorList>
            <person name="Anderson B.M."/>
            <person name="Newman J.D."/>
        </authorList>
    </citation>
    <scope>NUCLEOTIDE SEQUENCE [LARGE SCALE GENOMIC DNA]</scope>
    <source>
        <strain evidence="9 10">KACC 16221</strain>
    </source>
</reference>
<dbReference type="RefSeq" id="WP_039477333.1">
    <property type="nucleotide sequence ID" value="NZ_JSYN01000017.1"/>
</dbReference>
<evidence type="ECO:0000256" key="5">
    <source>
        <dbReference type="ARBA" id="ARBA00022801"/>
    </source>
</evidence>
<evidence type="ECO:0000256" key="6">
    <source>
        <dbReference type="ARBA" id="ARBA00022842"/>
    </source>
</evidence>
<evidence type="ECO:0000256" key="2">
    <source>
        <dbReference type="ARBA" id="ARBA00022649"/>
    </source>
</evidence>
<dbReference type="SUPFAM" id="SSF88723">
    <property type="entry name" value="PIN domain-like"/>
    <property type="match status" value="1"/>
</dbReference>
<name>A0A0C1DG62_9SPHI</name>
<evidence type="ECO:0000259" key="8">
    <source>
        <dbReference type="Pfam" id="PF01850"/>
    </source>
</evidence>
<dbReference type="Pfam" id="PF01850">
    <property type="entry name" value="PIN"/>
    <property type="match status" value="1"/>
</dbReference>
<keyword evidence="6" id="KW-0460">Magnesium</keyword>
<dbReference type="PANTHER" id="PTHR33653:SF1">
    <property type="entry name" value="RIBONUCLEASE VAPC2"/>
    <property type="match status" value="1"/>
</dbReference>
<evidence type="ECO:0000256" key="7">
    <source>
        <dbReference type="ARBA" id="ARBA00038093"/>
    </source>
</evidence>
<comment type="similarity">
    <text evidence="7">Belongs to the PINc/VapC protein family.</text>
</comment>
<dbReference type="EMBL" id="JSYN01000017">
    <property type="protein sequence ID" value="KIA92920.1"/>
    <property type="molecule type" value="Genomic_DNA"/>
</dbReference>
<dbReference type="AlphaFoldDB" id="A0A0C1DG62"/>
<dbReference type="GO" id="GO:0004518">
    <property type="term" value="F:nuclease activity"/>
    <property type="evidence" value="ECO:0007669"/>
    <property type="project" value="UniProtKB-KW"/>
</dbReference>
<dbReference type="InterPro" id="IPR050556">
    <property type="entry name" value="Type_II_TA_system_RNase"/>
</dbReference>
<dbReference type="Proteomes" id="UP000031246">
    <property type="component" value="Unassembled WGS sequence"/>
</dbReference>
<evidence type="ECO:0000256" key="4">
    <source>
        <dbReference type="ARBA" id="ARBA00022723"/>
    </source>
</evidence>
<keyword evidence="2" id="KW-1277">Toxin-antitoxin system</keyword>
<keyword evidence="4" id="KW-0479">Metal-binding</keyword>
<comment type="caution">
    <text evidence="9">The sequence shown here is derived from an EMBL/GenBank/DDBJ whole genome shotgun (WGS) entry which is preliminary data.</text>
</comment>
<dbReference type="GO" id="GO:0016787">
    <property type="term" value="F:hydrolase activity"/>
    <property type="evidence" value="ECO:0007669"/>
    <property type="project" value="UniProtKB-KW"/>
</dbReference>